<dbReference type="GO" id="GO:0006427">
    <property type="term" value="P:histidyl-tRNA aminoacylation"/>
    <property type="evidence" value="ECO:0007669"/>
    <property type="project" value="TreeGrafter"/>
</dbReference>
<dbReference type="SUPFAM" id="SSF55681">
    <property type="entry name" value="Class II aaRS and biotin synthetases"/>
    <property type="match status" value="1"/>
</dbReference>
<keyword evidence="7 11" id="KW-0368">Histidine biosynthesis</keyword>
<name>A0A9D1A030_9ACTN</name>
<organism evidence="13 14">
    <name type="scientific">Candidatus Aveggerthella stercoripullorum</name>
    <dbReference type="NCBI Taxonomy" id="2840688"/>
    <lineage>
        <taxon>Bacteria</taxon>
        <taxon>Bacillati</taxon>
        <taxon>Actinomycetota</taxon>
        <taxon>Coriobacteriia</taxon>
        <taxon>Eggerthellales</taxon>
        <taxon>Eggerthellaceae</taxon>
        <taxon>Eggerthellaceae incertae sedis</taxon>
        <taxon>Candidatus Aveggerthella</taxon>
    </lineage>
</organism>
<comment type="miscellaneous">
    <text evidence="10">This function is generally fulfilled by the C-terminal part of HisG, which is missing in some bacteria such as this one.</text>
</comment>
<dbReference type="GO" id="GO:0003879">
    <property type="term" value="F:ATP phosphoribosyltransferase activity"/>
    <property type="evidence" value="ECO:0007669"/>
    <property type="project" value="UniProtKB-UniRule"/>
</dbReference>
<evidence type="ECO:0000256" key="5">
    <source>
        <dbReference type="ARBA" id="ARBA00022605"/>
    </source>
</evidence>
<evidence type="ECO:0000256" key="11">
    <source>
        <dbReference type="HAMAP-Rule" id="MF_01018"/>
    </source>
</evidence>
<dbReference type="InterPro" id="IPR006195">
    <property type="entry name" value="aa-tRNA-synth_II"/>
</dbReference>
<dbReference type="SUPFAM" id="SSF53850">
    <property type="entry name" value="Periplasmic binding protein-like II"/>
    <property type="match status" value="1"/>
</dbReference>
<dbReference type="GO" id="GO:0005737">
    <property type="term" value="C:cytoplasm"/>
    <property type="evidence" value="ECO:0007669"/>
    <property type="project" value="UniProtKB-SubCell"/>
</dbReference>
<dbReference type="HAMAP" id="MF_00125">
    <property type="entry name" value="HisZ"/>
    <property type="match status" value="1"/>
</dbReference>
<reference evidence="13" key="2">
    <citation type="journal article" date="2021" name="PeerJ">
        <title>Extensive microbial diversity within the chicken gut microbiome revealed by metagenomics and culture.</title>
        <authorList>
            <person name="Gilroy R."/>
            <person name="Ravi A."/>
            <person name="Getino M."/>
            <person name="Pursley I."/>
            <person name="Horton D.L."/>
            <person name="Alikhan N.F."/>
            <person name="Baker D."/>
            <person name="Gharbi K."/>
            <person name="Hall N."/>
            <person name="Watson M."/>
            <person name="Adriaenssens E.M."/>
            <person name="Foster-Nyarko E."/>
            <person name="Jarju S."/>
            <person name="Secka A."/>
            <person name="Antonio M."/>
            <person name="Oren A."/>
            <person name="Chaudhuri R.R."/>
            <person name="La Ragione R."/>
            <person name="Hildebrand F."/>
            <person name="Pallen M.J."/>
        </authorList>
    </citation>
    <scope>NUCLEOTIDE SEQUENCE</scope>
    <source>
        <strain evidence="13">ChiGjej1B1-2707</strain>
    </source>
</reference>
<keyword evidence="5 11" id="KW-0028">Amino-acid biosynthesis</keyword>
<dbReference type="Pfam" id="PF01634">
    <property type="entry name" value="HisG"/>
    <property type="match status" value="1"/>
</dbReference>
<protein>
    <recommendedName>
        <fullName evidence="10 11">Multifunctional fusion protein</fullName>
    </recommendedName>
    <domain>
        <recommendedName>
            <fullName evidence="11">ATP phosphoribosyltransferase</fullName>
            <shortName evidence="11">ATP-PRT</shortName>
            <shortName evidence="11">ATP-PRTase</shortName>
            <ecNumber evidence="11">2.4.2.17</ecNumber>
        </recommendedName>
    </domain>
    <domain>
        <recommendedName>
            <fullName evidence="10">ATP phosphoribosyltransferase regulatory subunit</fullName>
        </recommendedName>
    </domain>
</protein>
<comment type="function">
    <text evidence="9 10">Required for the first step of histidine biosynthesis. May allow the feedback regulation of ATP phosphoribosyltransferase activity by histidine.</text>
</comment>
<dbReference type="InterPro" id="IPR004516">
    <property type="entry name" value="HisRS/HisZ"/>
</dbReference>
<dbReference type="Gene3D" id="3.30.930.10">
    <property type="entry name" value="Bira Bifunctional Protein, Domain 2"/>
    <property type="match status" value="1"/>
</dbReference>
<feature type="domain" description="Aminoacyl-transfer RNA synthetases class-II family profile" evidence="12">
    <location>
        <begin position="20"/>
        <end position="349"/>
    </location>
</feature>
<dbReference type="AlphaFoldDB" id="A0A9D1A030"/>
<comment type="similarity">
    <text evidence="11">Belongs to the ATP phosphoribosyltransferase family. Short subfamily.</text>
</comment>
<keyword evidence="11" id="KW-0067">ATP-binding</keyword>
<comment type="caution">
    <text evidence="13">The sequence shown here is derived from an EMBL/GenBank/DDBJ whole genome shotgun (WGS) entry which is preliminary data.</text>
</comment>
<dbReference type="Pfam" id="PF13393">
    <property type="entry name" value="tRNA-synt_His"/>
    <property type="match status" value="1"/>
</dbReference>
<evidence type="ECO:0000256" key="10">
    <source>
        <dbReference type="HAMAP-Rule" id="MF_00125"/>
    </source>
</evidence>
<dbReference type="EC" id="2.4.2.17" evidence="11"/>
<dbReference type="HAMAP" id="MF_01018">
    <property type="entry name" value="HisG_Short"/>
    <property type="match status" value="1"/>
</dbReference>
<dbReference type="InterPro" id="IPR045864">
    <property type="entry name" value="aa-tRNA-synth_II/BPL/LPL"/>
</dbReference>
<evidence type="ECO:0000256" key="1">
    <source>
        <dbReference type="ARBA" id="ARBA00004496"/>
    </source>
</evidence>
<proteinExistence type="inferred from homology"/>
<evidence type="ECO:0000256" key="9">
    <source>
        <dbReference type="ARBA" id="ARBA00025246"/>
    </source>
</evidence>
<comment type="subcellular location">
    <subcellularLocation>
        <location evidence="1 11">Cytoplasm</location>
    </subcellularLocation>
</comment>
<dbReference type="InterPro" id="IPR013820">
    <property type="entry name" value="ATP_PRibTrfase_cat"/>
</dbReference>
<dbReference type="EMBL" id="DVGB01000045">
    <property type="protein sequence ID" value="HIR01371.1"/>
    <property type="molecule type" value="Genomic_DNA"/>
</dbReference>
<comment type="subunit">
    <text evidence="11">Heteromultimer composed of HisG and HisZ subunits.</text>
</comment>
<dbReference type="InterPro" id="IPR004517">
    <property type="entry name" value="HisZ"/>
</dbReference>
<dbReference type="CDD" id="cd00773">
    <property type="entry name" value="HisRS-like_core"/>
    <property type="match status" value="1"/>
</dbReference>
<evidence type="ECO:0000256" key="3">
    <source>
        <dbReference type="ARBA" id="ARBA00005539"/>
    </source>
</evidence>
<evidence type="ECO:0000313" key="14">
    <source>
        <dbReference type="Proteomes" id="UP000824261"/>
    </source>
</evidence>
<dbReference type="InterPro" id="IPR024893">
    <property type="entry name" value="ATP_PRibTrfase_HisG_short"/>
</dbReference>
<dbReference type="Gene3D" id="3.40.190.10">
    <property type="entry name" value="Periplasmic binding protein-like II"/>
    <property type="match status" value="2"/>
</dbReference>
<dbReference type="GO" id="GO:0000105">
    <property type="term" value="P:L-histidine biosynthetic process"/>
    <property type="evidence" value="ECO:0007669"/>
    <property type="project" value="UniProtKB-UniRule"/>
</dbReference>
<dbReference type="GO" id="GO:0004821">
    <property type="term" value="F:histidine-tRNA ligase activity"/>
    <property type="evidence" value="ECO:0007669"/>
    <property type="project" value="TreeGrafter"/>
</dbReference>
<dbReference type="PROSITE" id="PS50862">
    <property type="entry name" value="AA_TRNA_LIGASE_II"/>
    <property type="match status" value="1"/>
</dbReference>
<keyword evidence="11" id="KW-0547">Nucleotide-binding</keyword>
<accession>A0A9D1A030</accession>
<dbReference type="PANTHER" id="PTHR43707:SF6">
    <property type="entry name" value="ATP PHOSPHORIBOSYLTRANSFERASE REGULATORY SUBUNIT"/>
    <property type="match status" value="1"/>
</dbReference>
<keyword evidence="11 13" id="KW-0808">Transferase</keyword>
<evidence type="ECO:0000256" key="4">
    <source>
        <dbReference type="ARBA" id="ARBA00022490"/>
    </source>
</evidence>
<dbReference type="NCBIfam" id="TIGR00070">
    <property type="entry name" value="hisG"/>
    <property type="match status" value="1"/>
</dbReference>
<comment type="function">
    <text evidence="8 11">Catalyzes the condensation of ATP and 5-phosphoribose 1-diphosphate to form N'-(5'-phosphoribosyl)-ATP (PR-ATP). Has a crucial role in the pathway because the rate of histidine biosynthesis seems to be controlled primarily by regulation of HisG enzymatic activity.</text>
</comment>
<evidence type="ECO:0000313" key="13">
    <source>
        <dbReference type="EMBL" id="HIR01371.1"/>
    </source>
</evidence>
<reference evidence="13" key="1">
    <citation type="submission" date="2020-10" db="EMBL/GenBank/DDBJ databases">
        <authorList>
            <person name="Gilroy R."/>
        </authorList>
    </citation>
    <scope>NUCLEOTIDE SEQUENCE</scope>
    <source>
        <strain evidence="13">ChiGjej1B1-2707</strain>
    </source>
</reference>
<evidence type="ECO:0000256" key="2">
    <source>
        <dbReference type="ARBA" id="ARBA00004667"/>
    </source>
</evidence>
<comment type="similarity">
    <text evidence="3 10">Belongs to the class-II aminoacyl-tRNA synthetase family. HisZ subfamily.</text>
</comment>
<dbReference type="CDD" id="cd13595">
    <property type="entry name" value="PBP2_HisGs"/>
    <property type="match status" value="1"/>
</dbReference>
<comment type="pathway">
    <text evidence="2 11">Amino-acid biosynthesis; L-histidine biosynthesis; L-histidine from 5-phospho-alpha-D-ribose 1-diphosphate: step 1/9.</text>
</comment>
<dbReference type="GO" id="GO:0005524">
    <property type="term" value="F:ATP binding"/>
    <property type="evidence" value="ECO:0007669"/>
    <property type="project" value="UniProtKB-KW"/>
</dbReference>
<dbReference type="PROSITE" id="PS01316">
    <property type="entry name" value="ATP_P_PHORIBOSYLTR"/>
    <property type="match status" value="1"/>
</dbReference>
<gene>
    <name evidence="10" type="primary">hisZ</name>
    <name evidence="11" type="synonym">hisG</name>
    <name evidence="13" type="ORF">IAA69_03820</name>
</gene>
<dbReference type="Proteomes" id="UP000824261">
    <property type="component" value="Unassembled WGS sequence"/>
</dbReference>
<sequence length="560" mass="61003">MIGATPKGFRDVLPEEAAERERIIQQIKGYFSERGYQPVETPLFESHELFSRGAHLAETPFQLFDHDGQQLVLRPDLTMSVARMVATRFRREDGPFRLRYAAPVVRDQVSIGDPRQFTQLGIELIGDAASTADAEVVTALAGLLDELGIKPWRIVCGDVRILQTVLDACAPDEAFKKDVRAFINDSDLVCLDEYVEEARARGAISDGFAHVISALPRTFGGLDALDAVDDLMISVGLPCDVTAPLRTLYAAARKAGFDDHLVCDLTIMAAFDYYTGVVFKGYCADVADSLAAGGRYDSIFERLGFDPMPAAGLAISLERLERALSIVDFGVAAKSWAPDERRPLRIAVPKGSLFADSVAALEAVGLDVSELREPGRRLVVPTADGSVEYVIVRPTDAPAFVARGGADCGMCGRDSLIEASLNVIQLVDLRYGACRFVVAEPEEAAGKAERAHAWRGSIRVSTKYPRITRDYYERKGQQVDIIPLHGNIELGPIVGMSDRIVDITATGTTLRENNLVVVDEVLRCSARFFASPAALRNDDRVRALSAQLAAWAQEREAAGA</sequence>
<comment type="catalytic activity">
    <reaction evidence="11">
        <text>1-(5-phospho-beta-D-ribosyl)-ATP + diphosphate = 5-phospho-alpha-D-ribose 1-diphosphate + ATP</text>
        <dbReference type="Rhea" id="RHEA:18473"/>
        <dbReference type="ChEBI" id="CHEBI:30616"/>
        <dbReference type="ChEBI" id="CHEBI:33019"/>
        <dbReference type="ChEBI" id="CHEBI:58017"/>
        <dbReference type="ChEBI" id="CHEBI:73183"/>
        <dbReference type="EC" id="2.4.2.17"/>
    </reaction>
</comment>
<evidence type="ECO:0000256" key="8">
    <source>
        <dbReference type="ARBA" id="ARBA00024861"/>
    </source>
</evidence>
<evidence type="ECO:0000256" key="6">
    <source>
        <dbReference type="ARBA" id="ARBA00022676"/>
    </source>
</evidence>
<evidence type="ECO:0000259" key="12">
    <source>
        <dbReference type="PROSITE" id="PS50862"/>
    </source>
</evidence>
<keyword evidence="4 11" id="KW-0963">Cytoplasm</keyword>
<evidence type="ECO:0000256" key="7">
    <source>
        <dbReference type="ARBA" id="ARBA00023102"/>
    </source>
</evidence>
<comment type="domain">
    <text evidence="11">Lacks the C-terminal regulatory region which is replaced by HisZ.</text>
</comment>
<dbReference type="InterPro" id="IPR041715">
    <property type="entry name" value="HisRS-like_core"/>
</dbReference>
<dbReference type="InterPro" id="IPR018198">
    <property type="entry name" value="ATP_PRibTrfase_CS"/>
</dbReference>
<dbReference type="PANTHER" id="PTHR43707">
    <property type="entry name" value="HISTIDYL-TRNA SYNTHETASE"/>
    <property type="match status" value="1"/>
</dbReference>
<keyword evidence="6 11" id="KW-0328">Glycosyltransferase</keyword>